<dbReference type="Proteomes" id="UP000242705">
    <property type="component" value="Unassembled WGS sequence"/>
</dbReference>
<dbReference type="Gene3D" id="1.10.260.40">
    <property type="entry name" value="lambda repressor-like DNA-binding domains"/>
    <property type="match status" value="1"/>
</dbReference>
<dbReference type="SMART" id="SM00530">
    <property type="entry name" value="HTH_XRE"/>
    <property type="match status" value="1"/>
</dbReference>
<organism evidence="2 3">
    <name type="scientific">Sulfobacillus thermosulfidooxidans</name>
    <dbReference type="NCBI Taxonomy" id="28034"/>
    <lineage>
        <taxon>Bacteria</taxon>
        <taxon>Bacillati</taxon>
        <taxon>Bacillota</taxon>
        <taxon>Clostridia</taxon>
        <taxon>Eubacteriales</taxon>
        <taxon>Clostridiales Family XVII. Incertae Sedis</taxon>
        <taxon>Sulfobacillus</taxon>
    </lineage>
</organism>
<reference evidence="2 3" key="1">
    <citation type="journal article" date="2014" name="BMC Genomics">
        <title>Comparison of environmental and isolate Sulfobacillus genomes reveals diverse carbon, sulfur, nitrogen, and hydrogen metabolisms.</title>
        <authorList>
            <person name="Justice N.B."/>
            <person name="Norman A."/>
            <person name="Brown C.T."/>
            <person name="Singh A."/>
            <person name="Thomas B.C."/>
            <person name="Banfield J.F."/>
        </authorList>
    </citation>
    <scope>NUCLEOTIDE SEQUENCE [LARGE SCALE GENOMIC DNA]</scope>
    <source>
        <strain evidence="2">AMDSBA5</strain>
    </source>
</reference>
<evidence type="ECO:0000313" key="3">
    <source>
        <dbReference type="Proteomes" id="UP000242705"/>
    </source>
</evidence>
<dbReference type="InterPro" id="IPR001387">
    <property type="entry name" value="Cro/C1-type_HTH"/>
</dbReference>
<accession>A0A2T2WHX4</accession>
<dbReference type="EMBL" id="PXYX01000100">
    <property type="protein sequence ID" value="PSR21825.1"/>
    <property type="molecule type" value="Genomic_DNA"/>
</dbReference>
<evidence type="ECO:0000259" key="1">
    <source>
        <dbReference type="PROSITE" id="PS50943"/>
    </source>
</evidence>
<dbReference type="InterPro" id="IPR052345">
    <property type="entry name" value="Rad_response_metalloprotease"/>
</dbReference>
<dbReference type="SUPFAM" id="SSF47413">
    <property type="entry name" value="lambda repressor-like DNA-binding domains"/>
    <property type="match status" value="1"/>
</dbReference>
<protein>
    <submittedName>
        <fullName evidence="2">Transcriptional regulator</fullName>
    </submittedName>
</protein>
<dbReference type="AlphaFoldDB" id="A0A2T2WHX4"/>
<dbReference type="PANTHER" id="PTHR43236">
    <property type="entry name" value="ANTITOXIN HIGA1"/>
    <property type="match status" value="1"/>
</dbReference>
<dbReference type="PROSITE" id="PS50943">
    <property type="entry name" value="HTH_CROC1"/>
    <property type="match status" value="1"/>
</dbReference>
<dbReference type="InterPro" id="IPR010982">
    <property type="entry name" value="Lambda_DNA-bd_dom_sf"/>
</dbReference>
<dbReference type="GO" id="GO:0003677">
    <property type="term" value="F:DNA binding"/>
    <property type="evidence" value="ECO:0007669"/>
    <property type="project" value="InterPro"/>
</dbReference>
<sequence length="138" mass="15817">MCYSTAVSSITLNKEGYLMALTREIIGQRLAQARHHAGLTQQHVAAYLDLKREQVSYIETGQRPIDIPTLQRLADLYGYELSYFLQEDPMPESEISPTVIAAFRTAHITSKDLETIRWVKRFTMNLDSLNRLLEENGE</sequence>
<dbReference type="Pfam" id="PF13560">
    <property type="entry name" value="HTH_31"/>
    <property type="match status" value="1"/>
</dbReference>
<comment type="caution">
    <text evidence="2">The sequence shown here is derived from an EMBL/GenBank/DDBJ whole genome shotgun (WGS) entry which is preliminary data.</text>
</comment>
<name>A0A2T2WHX4_SULTH</name>
<proteinExistence type="predicted"/>
<evidence type="ECO:0000313" key="2">
    <source>
        <dbReference type="EMBL" id="PSR21825.1"/>
    </source>
</evidence>
<dbReference type="PANTHER" id="PTHR43236:SF1">
    <property type="entry name" value="BLL7220 PROTEIN"/>
    <property type="match status" value="1"/>
</dbReference>
<dbReference type="CDD" id="cd00093">
    <property type="entry name" value="HTH_XRE"/>
    <property type="match status" value="1"/>
</dbReference>
<feature type="domain" description="HTH cro/C1-type" evidence="1">
    <location>
        <begin position="30"/>
        <end position="84"/>
    </location>
</feature>
<gene>
    <name evidence="2" type="ORF">C7B47_17090</name>
</gene>